<proteinExistence type="predicted"/>
<comment type="caution">
    <text evidence="1">The sequence shown here is derived from an EMBL/GenBank/DDBJ whole genome shotgun (WGS) entry which is preliminary data.</text>
</comment>
<name>A0ABQ8S780_PERAM</name>
<reference evidence="1 2" key="1">
    <citation type="journal article" date="2022" name="Allergy">
        <title>Genome assembly and annotation of Periplaneta americana reveal a comprehensive cockroach allergen profile.</title>
        <authorList>
            <person name="Wang L."/>
            <person name="Xiong Q."/>
            <person name="Saelim N."/>
            <person name="Wang L."/>
            <person name="Nong W."/>
            <person name="Wan A.T."/>
            <person name="Shi M."/>
            <person name="Liu X."/>
            <person name="Cao Q."/>
            <person name="Hui J.H.L."/>
            <person name="Sookrung N."/>
            <person name="Leung T.F."/>
            <person name="Tungtrongchitr A."/>
            <person name="Tsui S.K.W."/>
        </authorList>
    </citation>
    <scope>NUCLEOTIDE SEQUENCE [LARGE SCALE GENOMIC DNA]</scope>
    <source>
        <strain evidence="1">PWHHKU_190912</strain>
    </source>
</reference>
<protein>
    <submittedName>
        <fullName evidence="1">Uncharacterized protein</fullName>
    </submittedName>
</protein>
<dbReference type="EMBL" id="JAJSOF020000033">
    <property type="protein sequence ID" value="KAJ4429909.1"/>
    <property type="molecule type" value="Genomic_DNA"/>
</dbReference>
<evidence type="ECO:0000313" key="2">
    <source>
        <dbReference type="Proteomes" id="UP001148838"/>
    </source>
</evidence>
<organism evidence="1 2">
    <name type="scientific">Periplaneta americana</name>
    <name type="common">American cockroach</name>
    <name type="synonym">Blatta americana</name>
    <dbReference type="NCBI Taxonomy" id="6978"/>
    <lineage>
        <taxon>Eukaryota</taxon>
        <taxon>Metazoa</taxon>
        <taxon>Ecdysozoa</taxon>
        <taxon>Arthropoda</taxon>
        <taxon>Hexapoda</taxon>
        <taxon>Insecta</taxon>
        <taxon>Pterygota</taxon>
        <taxon>Neoptera</taxon>
        <taxon>Polyneoptera</taxon>
        <taxon>Dictyoptera</taxon>
        <taxon>Blattodea</taxon>
        <taxon>Blattoidea</taxon>
        <taxon>Blattidae</taxon>
        <taxon>Blattinae</taxon>
        <taxon>Periplaneta</taxon>
    </lineage>
</organism>
<evidence type="ECO:0000313" key="1">
    <source>
        <dbReference type="EMBL" id="KAJ4429909.1"/>
    </source>
</evidence>
<dbReference type="Proteomes" id="UP001148838">
    <property type="component" value="Unassembled WGS sequence"/>
</dbReference>
<dbReference type="PANTHER" id="PTHR47326">
    <property type="entry name" value="TRANSPOSABLE ELEMENT TC3 TRANSPOSASE-LIKE PROTEIN"/>
    <property type="match status" value="1"/>
</dbReference>
<dbReference type="InterPro" id="IPR036397">
    <property type="entry name" value="RNaseH_sf"/>
</dbReference>
<accession>A0ABQ8S780</accession>
<sequence>MTALQNTDFLANNNQYGERLWIHAVERGIWEEEEEVGGTCDEDKLRAEGAPAARIKREWNGLRGGGEAQHGAWTSKMIFIKDFLLLSVHFLYSFLLSKKEAFKGLETDGEDELSQEQQSATLRCHLVNQVNVAASYLPDNRVYEGKKPLFSNQRKTYHLQDGATNHTARISMDAVNTLFPGRVISQNGDIAWPPRSPDLTVCDFFLWGHIKIKVFGGNPPRTIPALKQRIREEIAAIPVNILIGRGEPLPGYLGHPTCRPLIFLWGFVTNVVYQRGIVDTLEKLRQRIINAAVLITPQMLSNTWQKVEYRLDVFRVARGAHIELH</sequence>
<gene>
    <name evidence="1" type="ORF">ANN_22113</name>
</gene>
<dbReference type="PANTHER" id="PTHR47326:SF1">
    <property type="entry name" value="HTH PSQ-TYPE DOMAIN-CONTAINING PROTEIN"/>
    <property type="match status" value="1"/>
</dbReference>
<keyword evidence="2" id="KW-1185">Reference proteome</keyword>
<dbReference type="Gene3D" id="3.30.420.10">
    <property type="entry name" value="Ribonuclease H-like superfamily/Ribonuclease H"/>
    <property type="match status" value="1"/>
</dbReference>